<dbReference type="EMBL" id="KQ434938">
    <property type="protein sequence ID" value="KZC12071.1"/>
    <property type="molecule type" value="Genomic_DNA"/>
</dbReference>
<feature type="compositionally biased region" description="Low complexity" evidence="1">
    <location>
        <begin position="114"/>
        <end position="126"/>
    </location>
</feature>
<accession>A0A154PJK4</accession>
<gene>
    <name evidence="2" type="ORF">WN55_03152</name>
</gene>
<evidence type="ECO:0000313" key="2">
    <source>
        <dbReference type="EMBL" id="KZC12071.1"/>
    </source>
</evidence>
<keyword evidence="3" id="KW-1185">Reference proteome</keyword>
<evidence type="ECO:0000256" key="1">
    <source>
        <dbReference type="SAM" id="MobiDB-lite"/>
    </source>
</evidence>
<dbReference type="STRING" id="178035.A0A154PJK4"/>
<dbReference type="AlphaFoldDB" id="A0A154PJK4"/>
<feature type="region of interest" description="Disordered" evidence="1">
    <location>
        <begin position="1"/>
        <end position="23"/>
    </location>
</feature>
<dbReference type="PANTHER" id="PTHR22876">
    <property type="entry name" value="ZGC:101016"/>
    <property type="match status" value="1"/>
</dbReference>
<sequence length="179" mass="20673">MSTQKGNSNRSRPQKYKNQTTFKNDLHDKSLKTKIINSIEVVDVCCRLKHAYHNICLPCAKENKICSKCGIKNDIVEGKPSKEESVKLDAELQNLLKEIPERKRRTLIRYINHNAASQKNNSGKNKNQGKEYEDEKNIEEEDILIAERTYKDDLLFKLRSLVIKKNYEDGCDNGDLDSD</sequence>
<organism evidence="2 3">
    <name type="scientific">Dufourea novaeangliae</name>
    <name type="common">Sweat bee</name>
    <dbReference type="NCBI Taxonomy" id="178035"/>
    <lineage>
        <taxon>Eukaryota</taxon>
        <taxon>Metazoa</taxon>
        <taxon>Ecdysozoa</taxon>
        <taxon>Arthropoda</taxon>
        <taxon>Hexapoda</taxon>
        <taxon>Insecta</taxon>
        <taxon>Pterygota</taxon>
        <taxon>Neoptera</taxon>
        <taxon>Endopterygota</taxon>
        <taxon>Hymenoptera</taxon>
        <taxon>Apocrita</taxon>
        <taxon>Aculeata</taxon>
        <taxon>Apoidea</taxon>
        <taxon>Anthophila</taxon>
        <taxon>Halictidae</taxon>
        <taxon>Rophitinae</taxon>
        <taxon>Dufourea</taxon>
    </lineage>
</organism>
<evidence type="ECO:0000313" key="3">
    <source>
        <dbReference type="Proteomes" id="UP000076502"/>
    </source>
</evidence>
<dbReference type="PANTHER" id="PTHR22876:SF5">
    <property type="entry name" value="CHROMOSOME 9 OPEN READING FRAME 85"/>
    <property type="match status" value="1"/>
</dbReference>
<name>A0A154PJK4_DUFNO</name>
<protein>
    <submittedName>
        <fullName evidence="2">Uncharacterized protein C9orf85 like protein</fullName>
    </submittedName>
</protein>
<dbReference type="InterPro" id="IPR019351">
    <property type="entry name" value="DUF2039"/>
</dbReference>
<feature type="region of interest" description="Disordered" evidence="1">
    <location>
        <begin position="112"/>
        <end position="134"/>
    </location>
</feature>
<dbReference type="Proteomes" id="UP000076502">
    <property type="component" value="Unassembled WGS sequence"/>
</dbReference>
<proteinExistence type="predicted"/>
<reference evidence="2 3" key="1">
    <citation type="submission" date="2015-07" db="EMBL/GenBank/DDBJ databases">
        <title>The genome of Dufourea novaeangliae.</title>
        <authorList>
            <person name="Pan H."/>
            <person name="Kapheim K."/>
        </authorList>
    </citation>
    <scope>NUCLEOTIDE SEQUENCE [LARGE SCALE GENOMIC DNA]</scope>
    <source>
        <strain evidence="2">0120121106</strain>
        <tissue evidence="2">Whole body</tissue>
    </source>
</reference>
<dbReference type="OrthoDB" id="250548at2759"/>